<evidence type="ECO:0000313" key="3">
    <source>
        <dbReference type="Proteomes" id="UP001596113"/>
    </source>
</evidence>
<reference evidence="3" key="1">
    <citation type="journal article" date="2019" name="Int. J. Syst. Evol. Microbiol.">
        <title>The Global Catalogue of Microorganisms (GCM) 10K type strain sequencing project: providing services to taxonomists for standard genome sequencing and annotation.</title>
        <authorList>
            <consortium name="The Broad Institute Genomics Platform"/>
            <consortium name="The Broad Institute Genome Sequencing Center for Infectious Disease"/>
            <person name="Wu L."/>
            <person name="Ma J."/>
        </authorList>
    </citation>
    <scope>NUCLEOTIDE SEQUENCE [LARGE SCALE GENOMIC DNA]</scope>
    <source>
        <strain evidence="3">CGMCC 1.18575</strain>
    </source>
</reference>
<evidence type="ECO:0000313" key="2">
    <source>
        <dbReference type="EMBL" id="MFC5401834.1"/>
    </source>
</evidence>
<keyword evidence="2" id="KW-0378">Hydrolase</keyword>
<keyword evidence="2" id="KW-0547">Nucleotide-binding</keyword>
<gene>
    <name evidence="2" type="ORF">ACFPOF_03725</name>
</gene>
<dbReference type="Pfam" id="PF13625">
    <property type="entry name" value="Helicase_C_3"/>
    <property type="match status" value="1"/>
</dbReference>
<proteinExistence type="predicted"/>
<dbReference type="GO" id="GO:0004386">
    <property type="term" value="F:helicase activity"/>
    <property type="evidence" value="ECO:0007669"/>
    <property type="project" value="UniProtKB-KW"/>
</dbReference>
<dbReference type="EMBL" id="JBHSMI010000008">
    <property type="protein sequence ID" value="MFC5401834.1"/>
    <property type="molecule type" value="Genomic_DNA"/>
</dbReference>
<feature type="domain" description="Helicase XPB/Ssl2 N-terminal" evidence="1">
    <location>
        <begin position="362"/>
        <end position="482"/>
    </location>
</feature>
<comment type="caution">
    <text evidence="2">The sequence shown here is derived from an EMBL/GenBank/DDBJ whole genome shotgun (WGS) entry which is preliminary data.</text>
</comment>
<evidence type="ECO:0000259" key="1">
    <source>
        <dbReference type="Pfam" id="PF13625"/>
    </source>
</evidence>
<dbReference type="Proteomes" id="UP001596113">
    <property type="component" value="Unassembled WGS sequence"/>
</dbReference>
<keyword evidence="3" id="KW-1185">Reference proteome</keyword>
<dbReference type="InterPro" id="IPR032830">
    <property type="entry name" value="XPB/Ssl2_N"/>
</dbReference>
<keyword evidence="2" id="KW-0067">ATP-binding</keyword>
<dbReference type="RefSeq" id="WP_378129746.1">
    <property type="nucleotide sequence ID" value="NZ_JBHSMI010000008.1"/>
</dbReference>
<keyword evidence="2" id="KW-0347">Helicase</keyword>
<accession>A0ABW0HLB5</accession>
<sequence>MNVEQSLERLPESAIKLIGNDPAVRSRYANGEKLAVILRSGTWARSWLAGSDERERLVLRGLMRHYGSKPFETETLVRLLVRDLPLAGAEVKLAIARLRRSGILFAIRKAWGDKLVYLPSDAVALWQPLLLPAWGEETREEMLVASDVRILTEAYQPPLSVQLIAVWHALIGQPLGWTAKGNLHQQTVAKLNGLPHFGIRVLACLPIVYPHADQLGANTALAIDIGMRLGLTGKVRDRIHLIEGPRLREWLEMTPGEADLKLYELVSTVYAMGDSGLQLASSFVRSLPAGVWIVQKRLEVYGCTSKLEDWILLLEAFGWAERGESDEGSAFRLLADFSLSDTSSALASPIESDLQAKDLFIYVQPDGEVIVPPGAPLKYRWLLREIADVVAEDALSLYKLSKATCERAYNAGYTLARVVSALVEGSGGPLPESVSNALKDWFGMFGKAIIDEAVVLLRTEDGQVAKALLRDGEVADMIKERLTETIFVVDESALPTLRTRLRKLGFPAPERWETVQAEDGGGRCDGILGPATKQGWASLPHDLSVFEPDVIWPANDDMFPGLGDIPASWIAKPRIYHVSTKRQLLEQAIAWETPVYIGREGRSGTFLPSGAIDGEGGWAVSGRWRTEEGDEVEPAVIRSGDIGELMIDLPALQVAEPLATESD</sequence>
<organism evidence="2 3">
    <name type="scientific">Cohnella soli</name>
    <dbReference type="NCBI Taxonomy" id="425005"/>
    <lineage>
        <taxon>Bacteria</taxon>
        <taxon>Bacillati</taxon>
        <taxon>Bacillota</taxon>
        <taxon>Bacilli</taxon>
        <taxon>Bacillales</taxon>
        <taxon>Paenibacillaceae</taxon>
        <taxon>Cohnella</taxon>
    </lineage>
</organism>
<protein>
    <submittedName>
        <fullName evidence="2">Helicase-associated domain-containing protein</fullName>
    </submittedName>
</protein>
<name>A0ABW0HLB5_9BACL</name>